<dbReference type="PANTHER" id="PTHR41814:SF1">
    <property type="entry name" value="CELLULASE"/>
    <property type="match status" value="1"/>
</dbReference>
<dbReference type="InterPro" id="IPR010905">
    <property type="entry name" value="Glyco_hydro_88"/>
</dbReference>
<accession>A0A9P4LM85</accession>
<name>A0A9P4LM85_9PLEO</name>
<dbReference type="InterPro" id="IPR008928">
    <property type="entry name" value="6-hairpin_glycosidase_sf"/>
</dbReference>
<keyword evidence="2" id="KW-0732">Signal</keyword>
<keyword evidence="4" id="KW-1185">Reference proteome</keyword>
<dbReference type="OrthoDB" id="4138492at2759"/>
<protein>
    <submittedName>
        <fullName evidence="3">Uncharacterized protein</fullName>
    </submittedName>
</protein>
<keyword evidence="1" id="KW-0378">Hydrolase</keyword>
<dbReference type="Gene3D" id="1.50.10.10">
    <property type="match status" value="1"/>
</dbReference>
<dbReference type="PANTHER" id="PTHR41814">
    <property type="entry name" value="EXPRESSED PROTEIN"/>
    <property type="match status" value="1"/>
</dbReference>
<dbReference type="SUPFAM" id="SSF48208">
    <property type="entry name" value="Six-hairpin glycosidases"/>
    <property type="match status" value="1"/>
</dbReference>
<evidence type="ECO:0000313" key="4">
    <source>
        <dbReference type="Proteomes" id="UP000799777"/>
    </source>
</evidence>
<organism evidence="3 4">
    <name type="scientific">Setomelanomma holmii</name>
    <dbReference type="NCBI Taxonomy" id="210430"/>
    <lineage>
        <taxon>Eukaryota</taxon>
        <taxon>Fungi</taxon>
        <taxon>Dikarya</taxon>
        <taxon>Ascomycota</taxon>
        <taxon>Pezizomycotina</taxon>
        <taxon>Dothideomycetes</taxon>
        <taxon>Pleosporomycetidae</taxon>
        <taxon>Pleosporales</taxon>
        <taxon>Pleosporineae</taxon>
        <taxon>Phaeosphaeriaceae</taxon>
        <taxon>Setomelanomma</taxon>
    </lineage>
</organism>
<dbReference type="InterPro" id="IPR012341">
    <property type="entry name" value="6hp_glycosidase-like_sf"/>
</dbReference>
<reference evidence="3" key="1">
    <citation type="journal article" date="2020" name="Stud. Mycol.">
        <title>101 Dothideomycetes genomes: a test case for predicting lifestyles and emergence of pathogens.</title>
        <authorList>
            <person name="Haridas S."/>
            <person name="Albert R."/>
            <person name="Binder M."/>
            <person name="Bloem J."/>
            <person name="Labutti K."/>
            <person name="Salamov A."/>
            <person name="Andreopoulos B."/>
            <person name="Baker S."/>
            <person name="Barry K."/>
            <person name="Bills G."/>
            <person name="Bluhm B."/>
            <person name="Cannon C."/>
            <person name="Castanera R."/>
            <person name="Culley D."/>
            <person name="Daum C."/>
            <person name="Ezra D."/>
            <person name="Gonzalez J."/>
            <person name="Henrissat B."/>
            <person name="Kuo A."/>
            <person name="Liang C."/>
            <person name="Lipzen A."/>
            <person name="Lutzoni F."/>
            <person name="Magnuson J."/>
            <person name="Mondo S."/>
            <person name="Nolan M."/>
            <person name="Ohm R."/>
            <person name="Pangilinan J."/>
            <person name="Park H.-J."/>
            <person name="Ramirez L."/>
            <person name="Alfaro M."/>
            <person name="Sun H."/>
            <person name="Tritt A."/>
            <person name="Yoshinaga Y."/>
            <person name="Zwiers L.-H."/>
            <person name="Turgeon B."/>
            <person name="Goodwin S."/>
            <person name="Spatafora J."/>
            <person name="Crous P."/>
            <person name="Grigoriev I."/>
        </authorList>
    </citation>
    <scope>NUCLEOTIDE SEQUENCE</scope>
    <source>
        <strain evidence="3">CBS 110217</strain>
    </source>
</reference>
<evidence type="ECO:0000256" key="2">
    <source>
        <dbReference type="SAM" id="SignalP"/>
    </source>
</evidence>
<dbReference type="Pfam" id="PF07470">
    <property type="entry name" value="Glyco_hydro_88"/>
    <property type="match status" value="1"/>
</dbReference>
<evidence type="ECO:0000256" key="1">
    <source>
        <dbReference type="ARBA" id="ARBA00022801"/>
    </source>
</evidence>
<comment type="caution">
    <text evidence="3">The sequence shown here is derived from an EMBL/GenBank/DDBJ whole genome shotgun (WGS) entry which is preliminary data.</text>
</comment>
<evidence type="ECO:0000313" key="3">
    <source>
        <dbReference type="EMBL" id="KAF2032371.1"/>
    </source>
</evidence>
<dbReference type="EMBL" id="ML978173">
    <property type="protein sequence ID" value="KAF2032371.1"/>
    <property type="molecule type" value="Genomic_DNA"/>
</dbReference>
<dbReference type="GO" id="GO:0005975">
    <property type="term" value="P:carbohydrate metabolic process"/>
    <property type="evidence" value="ECO:0007669"/>
    <property type="project" value="InterPro"/>
</dbReference>
<dbReference type="Proteomes" id="UP000799777">
    <property type="component" value="Unassembled WGS sequence"/>
</dbReference>
<sequence>MMLVTLATLLAFLDLRAPGATVCVRDVNIGFDVKIALLELSDPLVSVFCDTAFPNGDIPKQATAATTYVKRYIKTGSDTLTVAVVSASDLASLGVAAILLGQSDSSTYSAATTRQVNELLNNSDFIYMVPPTLAKQGVAVKNETLIGESVKQILLYRDALQDRSTGLWRHVVGSRTDAGSWSTGNGWALGGIAPVLATIQHWPTSSGWTAEQQQLTSYAKEIIDGAIRIGPEGRSGLLRNYISNASTLLEAAGTAMTMVNVYRIAVLAPNVFARSQYLAWAGARRADVVKAVGPNSTLCPAINPYKYTETSPYDNTSPEAQSFAVLLYATYRDCICAGYCKA</sequence>
<feature type="chain" id="PRO_5040217295" evidence="2">
    <location>
        <begin position="20"/>
        <end position="342"/>
    </location>
</feature>
<proteinExistence type="predicted"/>
<dbReference type="AlphaFoldDB" id="A0A9P4LM85"/>
<gene>
    <name evidence="3" type="ORF">EK21DRAFT_99014</name>
</gene>
<dbReference type="GO" id="GO:0016787">
    <property type="term" value="F:hydrolase activity"/>
    <property type="evidence" value="ECO:0007669"/>
    <property type="project" value="UniProtKB-KW"/>
</dbReference>
<feature type="signal peptide" evidence="2">
    <location>
        <begin position="1"/>
        <end position="19"/>
    </location>
</feature>